<dbReference type="PANTHER" id="PTHR13903">
    <property type="entry name" value="PIRIN-RELATED"/>
    <property type="match status" value="1"/>
</dbReference>
<dbReference type="Pfam" id="PF05726">
    <property type="entry name" value="Pirin_C"/>
    <property type="match status" value="1"/>
</dbReference>
<protein>
    <submittedName>
        <fullName evidence="2">Fis family transcriptional regulator</fullName>
    </submittedName>
</protein>
<feature type="domain" description="Pirin C-terminal" evidence="1">
    <location>
        <begin position="2"/>
        <end position="76"/>
    </location>
</feature>
<comment type="caution">
    <text evidence="2">The sequence shown here is derived from an EMBL/GenBank/DDBJ whole genome shotgun (WGS) entry which is preliminary data.</text>
</comment>
<reference evidence="2 3" key="1">
    <citation type="submission" date="2015-09" db="EMBL/GenBank/DDBJ databases">
        <title>Genome announcement of multiple Pseudomonas syringae strains.</title>
        <authorList>
            <person name="Thakur S."/>
            <person name="Wang P.W."/>
            <person name="Gong Y."/>
            <person name="Weir B.S."/>
            <person name="Guttman D.S."/>
        </authorList>
    </citation>
    <scope>NUCLEOTIDE SEQUENCE [LARGE SCALE GENOMIC DNA]</scope>
    <source>
        <strain evidence="2 3">ICMP16929</strain>
    </source>
</reference>
<dbReference type="InterPro" id="IPR011051">
    <property type="entry name" value="RmlC_Cupin_sf"/>
</dbReference>
<proteinExistence type="predicted"/>
<dbReference type="InterPro" id="IPR014710">
    <property type="entry name" value="RmlC-like_jellyroll"/>
</dbReference>
<organism evidence="2 3">
    <name type="scientific">Pseudomonas syringae pv. spinaceae</name>
    <dbReference type="NCBI Taxonomy" id="264459"/>
    <lineage>
        <taxon>Bacteria</taxon>
        <taxon>Pseudomonadati</taxon>
        <taxon>Pseudomonadota</taxon>
        <taxon>Gammaproteobacteria</taxon>
        <taxon>Pseudomonadales</taxon>
        <taxon>Pseudomonadaceae</taxon>
        <taxon>Pseudomonas</taxon>
        <taxon>Pseudomonas syringae</taxon>
    </lineage>
</organism>
<name>A0A0P9ZLP3_PSESX</name>
<evidence type="ECO:0000313" key="3">
    <source>
        <dbReference type="Proteomes" id="UP000050384"/>
    </source>
</evidence>
<accession>A0A0P9ZLP3</accession>
<dbReference type="SUPFAM" id="SSF51182">
    <property type="entry name" value="RmlC-like cupins"/>
    <property type="match status" value="1"/>
</dbReference>
<evidence type="ECO:0000259" key="1">
    <source>
        <dbReference type="Pfam" id="PF05726"/>
    </source>
</evidence>
<dbReference type="AlphaFoldDB" id="A0A0P9ZLP3"/>
<dbReference type="Gene3D" id="2.60.120.10">
    <property type="entry name" value="Jelly Rolls"/>
    <property type="match status" value="2"/>
</dbReference>
<dbReference type="InterPro" id="IPR012093">
    <property type="entry name" value="Pirin"/>
</dbReference>
<evidence type="ECO:0000313" key="2">
    <source>
        <dbReference type="EMBL" id="KPY61009.1"/>
    </source>
</evidence>
<dbReference type="InterPro" id="IPR008778">
    <property type="entry name" value="Pirin_C_dom"/>
</dbReference>
<sequence length="79" mass="8801">MYEGSIDIEGSPQAVATRQMARLSGEGQLQISSTHGARVLLIAGKPLREPIVQYGPFVMNTREEIEQALRDFREDRLTA</sequence>
<gene>
    <name evidence="2" type="ORF">ALO94_200739</name>
</gene>
<dbReference type="PATRIC" id="fig|264459.3.peg.7223"/>
<dbReference type="PANTHER" id="PTHR13903:SF8">
    <property type="entry name" value="PIRIN"/>
    <property type="match status" value="1"/>
</dbReference>
<dbReference type="EMBL" id="LJRI01001445">
    <property type="protein sequence ID" value="KPY61009.1"/>
    <property type="molecule type" value="Genomic_DNA"/>
</dbReference>
<dbReference type="Proteomes" id="UP000050384">
    <property type="component" value="Unassembled WGS sequence"/>
</dbReference>